<dbReference type="PROSITE" id="PS01031">
    <property type="entry name" value="SHSP"/>
    <property type="match status" value="1"/>
</dbReference>
<dbReference type="RefSeq" id="WP_267637762.1">
    <property type="nucleotide sequence ID" value="NZ_JAODIY010000010.1"/>
</dbReference>
<dbReference type="InterPro" id="IPR002068">
    <property type="entry name" value="A-crystallin/Hsp20_dom"/>
</dbReference>
<comment type="similarity">
    <text evidence="1 2">Belongs to the small heat shock protein (HSP20) family.</text>
</comment>
<gene>
    <name evidence="5" type="ORF">ACFQJ7_00510</name>
</gene>
<dbReference type="SUPFAM" id="SSF49764">
    <property type="entry name" value="HSP20-like chaperones"/>
    <property type="match status" value="1"/>
</dbReference>
<dbReference type="Pfam" id="PF00011">
    <property type="entry name" value="HSP20"/>
    <property type="match status" value="1"/>
</dbReference>
<protein>
    <submittedName>
        <fullName evidence="5">Hsp20 family protein</fullName>
    </submittedName>
</protein>
<sequence>MIQDIGSSVGSTVFETVGRVFGRAQEQRPLPADLYESDNAFLAVFDAPGAHPADVQVKYEDGAVVVRVDRFRDFYDGFEMQFPGRGLTLDGHVNVPSDASVEAVAASATLKDNGTLHVHVPKATDESDDALSHDKTGNNETGHNEADNHEDDKAEPEDIEGDEHTGDDA</sequence>
<evidence type="ECO:0000256" key="1">
    <source>
        <dbReference type="PROSITE-ProRule" id="PRU00285"/>
    </source>
</evidence>
<comment type="caution">
    <text evidence="5">The sequence shown here is derived from an EMBL/GenBank/DDBJ whole genome shotgun (WGS) entry which is preliminary data.</text>
</comment>
<evidence type="ECO:0000259" key="4">
    <source>
        <dbReference type="PROSITE" id="PS01031"/>
    </source>
</evidence>
<name>A0ABD5X5Q8_9EURY</name>
<evidence type="ECO:0000313" key="6">
    <source>
        <dbReference type="Proteomes" id="UP001596414"/>
    </source>
</evidence>
<proteinExistence type="inferred from homology"/>
<feature type="compositionally biased region" description="Basic and acidic residues" evidence="3">
    <location>
        <begin position="122"/>
        <end position="152"/>
    </location>
</feature>
<dbReference type="Gene3D" id="2.60.40.790">
    <property type="match status" value="1"/>
</dbReference>
<feature type="region of interest" description="Disordered" evidence="3">
    <location>
        <begin position="121"/>
        <end position="169"/>
    </location>
</feature>
<evidence type="ECO:0000313" key="5">
    <source>
        <dbReference type="EMBL" id="MFC7124525.1"/>
    </source>
</evidence>
<evidence type="ECO:0000256" key="2">
    <source>
        <dbReference type="RuleBase" id="RU003616"/>
    </source>
</evidence>
<dbReference type="Proteomes" id="UP001596414">
    <property type="component" value="Unassembled WGS sequence"/>
</dbReference>
<evidence type="ECO:0000256" key="3">
    <source>
        <dbReference type="SAM" id="MobiDB-lite"/>
    </source>
</evidence>
<feature type="domain" description="SHSP" evidence="4">
    <location>
        <begin position="23"/>
        <end position="138"/>
    </location>
</feature>
<organism evidence="5 6">
    <name type="scientific">Halovenus rubra</name>
    <dbReference type="NCBI Taxonomy" id="869890"/>
    <lineage>
        <taxon>Archaea</taxon>
        <taxon>Methanobacteriati</taxon>
        <taxon>Methanobacteriota</taxon>
        <taxon>Stenosarchaea group</taxon>
        <taxon>Halobacteria</taxon>
        <taxon>Halobacteriales</taxon>
        <taxon>Haloarculaceae</taxon>
        <taxon>Halovenus</taxon>
    </lineage>
</organism>
<dbReference type="CDD" id="cd00298">
    <property type="entry name" value="ACD_sHsps_p23-like"/>
    <property type="match status" value="1"/>
</dbReference>
<reference evidence="5 6" key="1">
    <citation type="journal article" date="2014" name="Int. J. Syst. Evol. Microbiol.">
        <title>Complete genome sequence of Corynebacterium casei LMG S-19264T (=DSM 44701T), isolated from a smear-ripened cheese.</title>
        <authorList>
            <consortium name="US DOE Joint Genome Institute (JGI-PGF)"/>
            <person name="Walter F."/>
            <person name="Albersmeier A."/>
            <person name="Kalinowski J."/>
            <person name="Ruckert C."/>
        </authorList>
    </citation>
    <scope>NUCLEOTIDE SEQUENCE [LARGE SCALE GENOMIC DNA]</scope>
    <source>
        <strain evidence="5 6">CGMCC 4.7215</strain>
    </source>
</reference>
<dbReference type="AlphaFoldDB" id="A0ABD5X5Q8"/>
<dbReference type="EMBL" id="JBHSZQ010000001">
    <property type="protein sequence ID" value="MFC7124525.1"/>
    <property type="molecule type" value="Genomic_DNA"/>
</dbReference>
<dbReference type="InterPro" id="IPR008978">
    <property type="entry name" value="HSP20-like_chaperone"/>
</dbReference>
<accession>A0ABD5X5Q8</accession>